<protein>
    <recommendedName>
        <fullName evidence="2">DUF402 domain-containing protein</fullName>
    </recommendedName>
</protein>
<proteinExistence type="predicted"/>
<evidence type="ECO:0000256" key="1">
    <source>
        <dbReference type="ARBA" id="ARBA00022801"/>
    </source>
</evidence>
<dbReference type="GO" id="GO:0016787">
    <property type="term" value="F:hydrolase activity"/>
    <property type="evidence" value="ECO:0007669"/>
    <property type="project" value="UniProtKB-KW"/>
</dbReference>
<keyword evidence="1" id="KW-0378">Hydrolase</keyword>
<feature type="domain" description="DUF402" evidence="2">
    <location>
        <begin position="56"/>
        <end position="150"/>
    </location>
</feature>
<dbReference type="PANTHER" id="PTHR39159:SF1">
    <property type="entry name" value="UPF0374 PROTEIN YGAC"/>
    <property type="match status" value="1"/>
</dbReference>
<evidence type="ECO:0000259" key="2">
    <source>
        <dbReference type="Pfam" id="PF04167"/>
    </source>
</evidence>
<dbReference type="EMBL" id="FZOD01000059">
    <property type="protein sequence ID" value="SNT54556.1"/>
    <property type="molecule type" value="Genomic_DNA"/>
</dbReference>
<dbReference type="Proteomes" id="UP000198282">
    <property type="component" value="Unassembled WGS sequence"/>
</dbReference>
<accession>A0A239NI41</accession>
<keyword evidence="4" id="KW-1185">Reference proteome</keyword>
<dbReference type="RefSeq" id="WP_089212118.1">
    <property type="nucleotide sequence ID" value="NZ_FZOD01000059.1"/>
</dbReference>
<dbReference type="InterPro" id="IPR050212">
    <property type="entry name" value="Ntdp-like"/>
</dbReference>
<dbReference type="AlphaFoldDB" id="A0A239NI41"/>
<dbReference type="Pfam" id="PF04167">
    <property type="entry name" value="DUF402"/>
    <property type="match status" value="1"/>
</dbReference>
<evidence type="ECO:0000313" key="3">
    <source>
        <dbReference type="EMBL" id="SNT54556.1"/>
    </source>
</evidence>
<name>A0A239NI41_9ACTN</name>
<gene>
    <name evidence="3" type="ORF">SAMN05216276_105916</name>
</gene>
<dbReference type="OrthoDB" id="3531052at2"/>
<organism evidence="3 4">
    <name type="scientific">Streptosporangium subroseum</name>
    <dbReference type="NCBI Taxonomy" id="106412"/>
    <lineage>
        <taxon>Bacteria</taxon>
        <taxon>Bacillati</taxon>
        <taxon>Actinomycetota</taxon>
        <taxon>Actinomycetes</taxon>
        <taxon>Streptosporangiales</taxon>
        <taxon>Streptosporangiaceae</taxon>
        <taxon>Streptosporangium</taxon>
    </lineage>
</organism>
<sequence length="166" mass="18601">MSHEIVNVVYRKYDGSLHWNHPSLLLGEDEHGVWIGCTAGSGARKGNGPVVPSPSAFVMLFPRDGWWTASFNALPHKVEIYCDIATVPQWSDGEVTMVDLDLDVIRMRDGRVILDDEDEFEEHQVRYAYPPDVIENARTTAARLMEAVRTRAAPFGAAPHWLAQVT</sequence>
<dbReference type="SUPFAM" id="SSF159234">
    <property type="entry name" value="FomD-like"/>
    <property type="match status" value="1"/>
</dbReference>
<dbReference type="InterPro" id="IPR007295">
    <property type="entry name" value="DUF402"/>
</dbReference>
<dbReference type="PANTHER" id="PTHR39159">
    <property type="match status" value="1"/>
</dbReference>
<dbReference type="InterPro" id="IPR035930">
    <property type="entry name" value="FomD-like_sf"/>
</dbReference>
<evidence type="ECO:0000313" key="4">
    <source>
        <dbReference type="Proteomes" id="UP000198282"/>
    </source>
</evidence>
<dbReference type="Gene3D" id="2.40.380.10">
    <property type="entry name" value="FomD-like"/>
    <property type="match status" value="1"/>
</dbReference>
<reference evidence="3 4" key="1">
    <citation type="submission" date="2017-06" db="EMBL/GenBank/DDBJ databases">
        <authorList>
            <person name="Kim H.J."/>
            <person name="Triplett B.A."/>
        </authorList>
    </citation>
    <scope>NUCLEOTIDE SEQUENCE [LARGE SCALE GENOMIC DNA]</scope>
    <source>
        <strain evidence="3 4">CGMCC 4.2132</strain>
    </source>
</reference>